<protein>
    <recommendedName>
        <fullName evidence="2">Prolyl 4-hydroxylase alpha subunit Fe(2+) 2OG dioxygenase domain-containing protein</fullName>
    </recommendedName>
</protein>
<proteinExistence type="predicted"/>
<dbReference type="PANTHER" id="PTHR12907">
    <property type="entry name" value="EGL NINE HOMOLOG-RELATED"/>
    <property type="match status" value="1"/>
</dbReference>
<dbReference type="AlphaFoldDB" id="A0A7S2XR82"/>
<evidence type="ECO:0000313" key="3">
    <source>
        <dbReference type="EMBL" id="CAD9824160.1"/>
    </source>
</evidence>
<organism evidence="3">
    <name type="scientific">Attheya septentrionalis</name>
    <dbReference type="NCBI Taxonomy" id="420275"/>
    <lineage>
        <taxon>Eukaryota</taxon>
        <taxon>Sar</taxon>
        <taxon>Stramenopiles</taxon>
        <taxon>Ochrophyta</taxon>
        <taxon>Bacillariophyta</taxon>
        <taxon>Coscinodiscophyceae</taxon>
        <taxon>Chaetocerotophycidae</taxon>
        <taxon>Chaetocerotales</taxon>
        <taxon>Attheyaceae</taxon>
        <taxon>Attheya</taxon>
    </lineage>
</organism>
<dbReference type="GO" id="GO:0071456">
    <property type="term" value="P:cellular response to hypoxia"/>
    <property type="evidence" value="ECO:0007669"/>
    <property type="project" value="TreeGrafter"/>
</dbReference>
<feature type="domain" description="Prolyl 4-hydroxylase alpha subunit Fe(2+) 2OG dioxygenase" evidence="2">
    <location>
        <begin position="5"/>
        <end position="83"/>
    </location>
</feature>
<name>A0A7S2XR82_9STRA</name>
<dbReference type="PANTHER" id="PTHR12907:SF26">
    <property type="entry name" value="HIF PROLYL HYDROXYLASE, ISOFORM C"/>
    <property type="match status" value="1"/>
</dbReference>
<reference evidence="3" key="1">
    <citation type="submission" date="2021-01" db="EMBL/GenBank/DDBJ databases">
        <authorList>
            <person name="Corre E."/>
            <person name="Pelletier E."/>
            <person name="Niang G."/>
            <person name="Scheremetjew M."/>
            <person name="Finn R."/>
            <person name="Kale V."/>
            <person name="Holt S."/>
            <person name="Cochrane G."/>
            <person name="Meng A."/>
            <person name="Brown T."/>
            <person name="Cohen L."/>
        </authorList>
    </citation>
    <scope>NUCLEOTIDE SEQUENCE</scope>
    <source>
        <strain evidence="3">CCMP2084</strain>
    </source>
</reference>
<dbReference type="Gene3D" id="2.60.120.620">
    <property type="entry name" value="q2cbj1_9rhob like domain"/>
    <property type="match status" value="1"/>
</dbReference>
<dbReference type="InterPro" id="IPR051559">
    <property type="entry name" value="HIF_prolyl_hydroxylases"/>
</dbReference>
<accession>A0A7S2XR82</accession>
<gene>
    <name evidence="3" type="ORF">ASEP1449_LOCUS15994</name>
</gene>
<dbReference type="GO" id="GO:0031543">
    <property type="term" value="F:peptidyl-proline dioxygenase activity"/>
    <property type="evidence" value="ECO:0007669"/>
    <property type="project" value="TreeGrafter"/>
</dbReference>
<sequence>MGGSDLRKLTALLYLQPPGKDMSDLGGCFCAHDVDGERESERCFEPICDRMVIFWSDALVHHVSPSFAPAGQQDHRWALTTWFISDDTRGGHIRTTSEDVEGRHFGTG</sequence>
<dbReference type="GO" id="GO:0031418">
    <property type="term" value="F:L-ascorbic acid binding"/>
    <property type="evidence" value="ECO:0007669"/>
    <property type="project" value="UniProtKB-KW"/>
</dbReference>
<evidence type="ECO:0000259" key="2">
    <source>
        <dbReference type="Pfam" id="PF13640"/>
    </source>
</evidence>
<dbReference type="GO" id="GO:0008198">
    <property type="term" value="F:ferrous iron binding"/>
    <property type="evidence" value="ECO:0007669"/>
    <property type="project" value="TreeGrafter"/>
</dbReference>
<evidence type="ECO:0000256" key="1">
    <source>
        <dbReference type="ARBA" id="ARBA00022896"/>
    </source>
</evidence>
<dbReference type="InterPro" id="IPR044862">
    <property type="entry name" value="Pro_4_hyd_alph_FE2OG_OXY"/>
</dbReference>
<keyword evidence="1" id="KW-0847">Vitamin C</keyword>
<dbReference type="EMBL" id="HBHQ01023658">
    <property type="protein sequence ID" value="CAD9824160.1"/>
    <property type="molecule type" value="Transcribed_RNA"/>
</dbReference>
<dbReference type="Pfam" id="PF13640">
    <property type="entry name" value="2OG-FeII_Oxy_3"/>
    <property type="match status" value="1"/>
</dbReference>